<dbReference type="GO" id="GO:0016020">
    <property type="term" value="C:membrane"/>
    <property type="evidence" value="ECO:0007669"/>
    <property type="project" value="UniProtKB-SubCell"/>
</dbReference>
<dbReference type="Gene3D" id="3.30.1150.10">
    <property type="match status" value="1"/>
</dbReference>
<accession>A0AA43M9G9</accession>
<name>A0AA43M9G9_9BURK</name>
<evidence type="ECO:0000256" key="1">
    <source>
        <dbReference type="ARBA" id="ARBA00004167"/>
    </source>
</evidence>
<gene>
    <name evidence="6" type="ORF">M2127_001962</name>
</gene>
<organism evidence="6 7">
    <name type="scientific">Polynucleobacter sphagniphilus</name>
    <dbReference type="NCBI Taxonomy" id="1743169"/>
    <lineage>
        <taxon>Bacteria</taxon>
        <taxon>Pseudomonadati</taxon>
        <taxon>Pseudomonadota</taxon>
        <taxon>Betaproteobacteria</taxon>
        <taxon>Burkholderiales</taxon>
        <taxon>Burkholderiaceae</taxon>
        <taxon>Polynucleobacter</taxon>
    </lineage>
</organism>
<evidence type="ECO:0000313" key="7">
    <source>
        <dbReference type="Proteomes" id="UP001161160"/>
    </source>
</evidence>
<protein>
    <submittedName>
        <fullName evidence="6">Protein TonB</fullName>
    </submittedName>
</protein>
<evidence type="ECO:0000256" key="2">
    <source>
        <dbReference type="ARBA" id="ARBA00022692"/>
    </source>
</evidence>
<dbReference type="EMBL" id="JARXYA010000010">
    <property type="protein sequence ID" value="MDH6504636.1"/>
    <property type="molecule type" value="Genomic_DNA"/>
</dbReference>
<reference evidence="6" key="1">
    <citation type="submission" date="2023-04" db="EMBL/GenBank/DDBJ databases">
        <title>Genome Encyclopedia of Bacteria and Archaea VI: Functional Genomics of Type Strains.</title>
        <authorList>
            <person name="Whitman W."/>
        </authorList>
    </citation>
    <scope>NUCLEOTIDE SEQUENCE</scope>
    <source>
        <strain evidence="6">Enz.4-51</strain>
    </source>
</reference>
<evidence type="ECO:0000256" key="5">
    <source>
        <dbReference type="SAM" id="Phobius"/>
    </source>
</evidence>
<evidence type="ECO:0000256" key="4">
    <source>
        <dbReference type="ARBA" id="ARBA00023136"/>
    </source>
</evidence>
<feature type="transmembrane region" description="Helical" evidence="5">
    <location>
        <begin position="33"/>
        <end position="54"/>
    </location>
</feature>
<keyword evidence="4 5" id="KW-0472">Membrane</keyword>
<sequence length="302" mass="33353">MMPIPAKLEHSNVVVKAIAFKDFLRSAWQQHPLYCALVVSLLIHMIFLSFRWGIGEIQNRRLNTPLSVVLVNASHQQAPKQANKLAQADLQGGGSADEQDATALHRARLGAQARIEVLEKQQKQMLAKLDAQRARTSGGKSGEEQKLMTQLNSLEAELAKRLQVNGRQPRRVVLSGASTKAVSFAQYFDAMRQKIEVYGSTFFPQANGRPLYGSLVIVISVDSQGRITSNAKGQDGVSIGRSSGNPELDRQALAIVRASAPFGPFPLAMRNQIDVLDWVSTFEFTRDSVDHLELRHQSNSKN</sequence>
<comment type="caution">
    <text evidence="6">The sequence shown here is derived from an EMBL/GenBank/DDBJ whole genome shotgun (WGS) entry which is preliminary data.</text>
</comment>
<dbReference type="RefSeq" id="WP_277540477.1">
    <property type="nucleotide sequence ID" value="NZ_JAQFIK010000001.1"/>
</dbReference>
<evidence type="ECO:0000313" key="6">
    <source>
        <dbReference type="EMBL" id="MDH6504636.1"/>
    </source>
</evidence>
<evidence type="ECO:0000256" key="3">
    <source>
        <dbReference type="ARBA" id="ARBA00022989"/>
    </source>
</evidence>
<dbReference type="Proteomes" id="UP001161160">
    <property type="component" value="Unassembled WGS sequence"/>
</dbReference>
<dbReference type="NCBIfam" id="TIGR01352">
    <property type="entry name" value="tonB_Cterm"/>
    <property type="match status" value="1"/>
</dbReference>
<keyword evidence="2 5" id="KW-0812">Transmembrane</keyword>
<comment type="subcellular location">
    <subcellularLocation>
        <location evidence="1">Membrane</location>
        <topology evidence="1">Single-pass membrane protein</topology>
    </subcellularLocation>
</comment>
<dbReference type="SUPFAM" id="SSF74653">
    <property type="entry name" value="TolA/TonB C-terminal domain"/>
    <property type="match status" value="1"/>
</dbReference>
<keyword evidence="3 5" id="KW-1133">Transmembrane helix</keyword>
<keyword evidence="7" id="KW-1185">Reference proteome</keyword>
<dbReference type="InterPro" id="IPR006260">
    <property type="entry name" value="TonB/TolA_C"/>
</dbReference>
<dbReference type="AlphaFoldDB" id="A0AA43M9G9"/>
<proteinExistence type="predicted"/>